<dbReference type="InterPro" id="IPR028250">
    <property type="entry name" value="DsbDN"/>
</dbReference>
<feature type="chain" id="PRO_5043961344" description="Thiol:disulfide interchange protein DsbD N-terminal domain-containing protein" evidence="1">
    <location>
        <begin position="28"/>
        <end position="275"/>
    </location>
</feature>
<feature type="signal peptide" evidence="1">
    <location>
        <begin position="1"/>
        <end position="27"/>
    </location>
</feature>
<evidence type="ECO:0000256" key="1">
    <source>
        <dbReference type="SAM" id="SignalP"/>
    </source>
</evidence>
<organism evidence="3">
    <name type="scientific">Oceaniferula spumae</name>
    <dbReference type="NCBI Taxonomy" id="2979115"/>
    <lineage>
        <taxon>Bacteria</taxon>
        <taxon>Pseudomonadati</taxon>
        <taxon>Verrucomicrobiota</taxon>
        <taxon>Verrucomicrobiia</taxon>
        <taxon>Verrucomicrobiales</taxon>
        <taxon>Verrucomicrobiaceae</taxon>
        <taxon>Oceaniferula</taxon>
    </lineage>
</organism>
<dbReference type="KEGG" id="osu:NT6N_20380"/>
<reference evidence="3" key="1">
    <citation type="submission" date="2024-07" db="EMBL/GenBank/DDBJ databases">
        <title>Complete genome sequence of Verrucomicrobiaceae bacterium NT6N.</title>
        <authorList>
            <person name="Huang C."/>
            <person name="Takami H."/>
            <person name="Hamasaki K."/>
        </authorList>
    </citation>
    <scope>NUCLEOTIDE SEQUENCE</scope>
    <source>
        <strain evidence="3">NT6N</strain>
    </source>
</reference>
<feature type="domain" description="Thiol:disulfide interchange protein DsbD N-terminal" evidence="2">
    <location>
        <begin position="44"/>
        <end position="154"/>
    </location>
</feature>
<dbReference type="Pfam" id="PF11412">
    <property type="entry name" value="DsbD_N"/>
    <property type="match status" value="1"/>
</dbReference>
<name>A0AAT9FM11_9BACT</name>
<evidence type="ECO:0000313" key="3">
    <source>
        <dbReference type="EMBL" id="BDS06998.1"/>
    </source>
</evidence>
<keyword evidence="1" id="KW-0732">Signal</keyword>
<proteinExistence type="predicted"/>
<accession>A0AAT9FM11</accession>
<dbReference type="EMBL" id="AP026866">
    <property type="protein sequence ID" value="BDS06998.1"/>
    <property type="molecule type" value="Genomic_DNA"/>
</dbReference>
<protein>
    <recommendedName>
        <fullName evidence="2">Thiol:disulfide interchange protein DsbD N-terminal domain-containing protein</fullName>
    </recommendedName>
</protein>
<evidence type="ECO:0000259" key="2">
    <source>
        <dbReference type="Pfam" id="PF11412"/>
    </source>
</evidence>
<dbReference type="AlphaFoldDB" id="A0AAT9FM11"/>
<sequence length="275" mass="30056">MSIMYNLSLLKITMVSALLGSATLSHAEKNQGLDIGLISETTTVVPGQPFTVGLHIHHHEGYHTYWQNPGSVGLATKIDWKLPEGFTSSDIRWPYPELTKMASHPCHGYERDVTLLVTITPPKTIAAKEVTLTASAGWMCCASKCHPGFKEFTLNLNVGDQTTADPKAKKLIATAQQEIPKVSQAWSASILTGSSDKTIQVKISPPAETPAKDVYLFSCDGQISSDKEQKLKVQPDGSWLLSVERSEFSPENSKRLTSVLKAGGQYILIDPKYSQ</sequence>
<gene>
    <name evidence="3" type="ORF">NT6N_20380</name>
</gene>